<gene>
    <name evidence="8" type="ORF">IAA42_05440</name>
</gene>
<evidence type="ECO:0000313" key="8">
    <source>
        <dbReference type="EMBL" id="HIY79861.1"/>
    </source>
</evidence>
<dbReference type="SUPFAM" id="SSF54975">
    <property type="entry name" value="Acylphosphatase/BLUF domain-like"/>
    <property type="match status" value="1"/>
</dbReference>
<dbReference type="PRINTS" id="PR00112">
    <property type="entry name" value="ACYLPHPHTASE"/>
</dbReference>
<evidence type="ECO:0000256" key="6">
    <source>
        <dbReference type="RuleBase" id="RU004168"/>
    </source>
</evidence>
<reference evidence="8" key="2">
    <citation type="submission" date="2021-04" db="EMBL/GenBank/DDBJ databases">
        <authorList>
            <person name="Gilroy R."/>
        </authorList>
    </citation>
    <scope>NUCLEOTIDE SEQUENCE</scope>
    <source>
        <strain evidence="8">ChiHjej10B9-743</strain>
    </source>
</reference>
<name>A0A9D2CHW9_9ACTN</name>
<dbReference type="PANTHER" id="PTHR47268">
    <property type="entry name" value="ACYLPHOSPHATASE"/>
    <property type="match status" value="1"/>
</dbReference>
<keyword evidence="5" id="KW-0378">Hydrolase</keyword>
<organism evidence="8 9">
    <name type="scientific">Candidatus Olsenella excrementavium</name>
    <dbReference type="NCBI Taxonomy" id="2838709"/>
    <lineage>
        <taxon>Bacteria</taxon>
        <taxon>Bacillati</taxon>
        <taxon>Actinomycetota</taxon>
        <taxon>Coriobacteriia</taxon>
        <taxon>Coriobacteriales</taxon>
        <taxon>Atopobiaceae</taxon>
        <taxon>Olsenella</taxon>
    </lineage>
</organism>
<accession>A0A9D2CHW9</accession>
<dbReference type="InterPro" id="IPR020456">
    <property type="entry name" value="Acylphosphatase"/>
</dbReference>
<dbReference type="InterPro" id="IPR036046">
    <property type="entry name" value="Acylphosphatase-like_dom_sf"/>
</dbReference>
<dbReference type="PANTHER" id="PTHR47268:SF4">
    <property type="entry name" value="ACYLPHOSPHATASE"/>
    <property type="match status" value="1"/>
</dbReference>
<evidence type="ECO:0000313" key="9">
    <source>
        <dbReference type="Proteomes" id="UP000824133"/>
    </source>
</evidence>
<dbReference type="EC" id="3.6.1.7" evidence="2 5"/>
<evidence type="ECO:0000259" key="7">
    <source>
        <dbReference type="PROSITE" id="PS51160"/>
    </source>
</evidence>
<feature type="active site" evidence="5">
    <location>
        <position position="55"/>
    </location>
</feature>
<dbReference type="EMBL" id="DXCP01000038">
    <property type="protein sequence ID" value="HIY79861.1"/>
    <property type="molecule type" value="Genomic_DNA"/>
</dbReference>
<feature type="domain" description="Acylphosphatase-like" evidence="7">
    <location>
        <begin position="22"/>
        <end position="112"/>
    </location>
</feature>
<evidence type="ECO:0000256" key="1">
    <source>
        <dbReference type="ARBA" id="ARBA00005614"/>
    </source>
</evidence>
<evidence type="ECO:0000256" key="4">
    <source>
        <dbReference type="ARBA" id="ARBA00047645"/>
    </source>
</evidence>
<proteinExistence type="inferred from homology"/>
<comment type="catalytic activity">
    <reaction evidence="4 5">
        <text>an acyl phosphate + H2O = a carboxylate + phosphate + H(+)</text>
        <dbReference type="Rhea" id="RHEA:14965"/>
        <dbReference type="ChEBI" id="CHEBI:15377"/>
        <dbReference type="ChEBI" id="CHEBI:15378"/>
        <dbReference type="ChEBI" id="CHEBI:29067"/>
        <dbReference type="ChEBI" id="CHEBI:43474"/>
        <dbReference type="ChEBI" id="CHEBI:59918"/>
        <dbReference type="EC" id="3.6.1.7"/>
    </reaction>
</comment>
<dbReference type="AlphaFoldDB" id="A0A9D2CHW9"/>
<dbReference type="PROSITE" id="PS51160">
    <property type="entry name" value="ACYLPHOSPHATASE_3"/>
    <property type="match status" value="1"/>
</dbReference>
<dbReference type="PROSITE" id="PS00151">
    <property type="entry name" value="ACYLPHOSPHATASE_2"/>
    <property type="match status" value="1"/>
</dbReference>
<sequence>MSPFWNRERRTEAAPTPENAKRLHVRFVGRVQGVGFRWTASMVARRLSLTGWVRNELDGSVTAEIQGESEHVGAFFSQMLEEMSRGGRTSYTIDKRDEIPVVRGEREFEVRY</sequence>
<evidence type="ECO:0000256" key="2">
    <source>
        <dbReference type="ARBA" id="ARBA00012150"/>
    </source>
</evidence>
<dbReference type="InterPro" id="IPR001792">
    <property type="entry name" value="Acylphosphatase-like_dom"/>
</dbReference>
<dbReference type="InterPro" id="IPR017968">
    <property type="entry name" value="Acylphosphatase_CS"/>
</dbReference>
<comment type="similarity">
    <text evidence="1 6">Belongs to the acylphosphatase family.</text>
</comment>
<comment type="caution">
    <text evidence="8">The sequence shown here is derived from an EMBL/GenBank/DDBJ whole genome shotgun (WGS) entry which is preliminary data.</text>
</comment>
<evidence type="ECO:0000256" key="5">
    <source>
        <dbReference type="PROSITE-ProRule" id="PRU00520"/>
    </source>
</evidence>
<reference evidence="8" key="1">
    <citation type="journal article" date="2021" name="PeerJ">
        <title>Extensive microbial diversity within the chicken gut microbiome revealed by metagenomics and culture.</title>
        <authorList>
            <person name="Gilroy R."/>
            <person name="Ravi A."/>
            <person name="Getino M."/>
            <person name="Pursley I."/>
            <person name="Horton D.L."/>
            <person name="Alikhan N.F."/>
            <person name="Baker D."/>
            <person name="Gharbi K."/>
            <person name="Hall N."/>
            <person name="Watson M."/>
            <person name="Adriaenssens E.M."/>
            <person name="Foster-Nyarko E."/>
            <person name="Jarju S."/>
            <person name="Secka A."/>
            <person name="Antonio M."/>
            <person name="Oren A."/>
            <person name="Chaudhuri R.R."/>
            <person name="La Ragione R."/>
            <person name="Hildebrand F."/>
            <person name="Pallen M.J."/>
        </authorList>
    </citation>
    <scope>NUCLEOTIDE SEQUENCE</scope>
    <source>
        <strain evidence="8">ChiHjej10B9-743</strain>
    </source>
</reference>
<dbReference type="Gene3D" id="3.30.70.100">
    <property type="match status" value="1"/>
</dbReference>
<dbReference type="GO" id="GO:0003998">
    <property type="term" value="F:acylphosphatase activity"/>
    <property type="evidence" value="ECO:0007669"/>
    <property type="project" value="UniProtKB-EC"/>
</dbReference>
<dbReference type="Pfam" id="PF00708">
    <property type="entry name" value="Acylphosphatase"/>
    <property type="match status" value="1"/>
</dbReference>
<feature type="active site" evidence="5">
    <location>
        <position position="37"/>
    </location>
</feature>
<dbReference type="Proteomes" id="UP000824133">
    <property type="component" value="Unassembled WGS sequence"/>
</dbReference>
<evidence type="ECO:0000256" key="3">
    <source>
        <dbReference type="ARBA" id="ARBA00015991"/>
    </source>
</evidence>
<protein>
    <recommendedName>
        <fullName evidence="3 5">acylphosphatase</fullName>
        <ecNumber evidence="2 5">3.6.1.7</ecNumber>
    </recommendedName>
</protein>